<accession>A0A9Q1FFZ9</accession>
<organism evidence="1 2">
    <name type="scientific">Synaphobranchus kaupii</name>
    <name type="common">Kaup's arrowtooth eel</name>
    <dbReference type="NCBI Taxonomy" id="118154"/>
    <lineage>
        <taxon>Eukaryota</taxon>
        <taxon>Metazoa</taxon>
        <taxon>Chordata</taxon>
        <taxon>Craniata</taxon>
        <taxon>Vertebrata</taxon>
        <taxon>Euteleostomi</taxon>
        <taxon>Actinopterygii</taxon>
        <taxon>Neopterygii</taxon>
        <taxon>Teleostei</taxon>
        <taxon>Anguilliformes</taxon>
        <taxon>Synaphobranchidae</taxon>
        <taxon>Synaphobranchus</taxon>
    </lineage>
</organism>
<proteinExistence type="predicted"/>
<sequence>MVSLALSGVTSALVRVVVRDLAKFPLALSTGASSRGAGCVSSAPRAGGFITALLPTCRPRSCCRSVIQLVLCVQTGGSPSRDGRRRADVDYPGSRGVIGRCAGKRSPVVLGSNRPKISPSGRMI</sequence>
<evidence type="ECO:0000313" key="1">
    <source>
        <dbReference type="EMBL" id="KAJ8357328.1"/>
    </source>
</evidence>
<dbReference type="EMBL" id="JAINUF010000006">
    <property type="protein sequence ID" value="KAJ8357328.1"/>
    <property type="molecule type" value="Genomic_DNA"/>
</dbReference>
<name>A0A9Q1FFZ9_SYNKA</name>
<comment type="caution">
    <text evidence="1">The sequence shown here is derived from an EMBL/GenBank/DDBJ whole genome shotgun (WGS) entry which is preliminary data.</text>
</comment>
<evidence type="ECO:0000313" key="2">
    <source>
        <dbReference type="Proteomes" id="UP001152622"/>
    </source>
</evidence>
<keyword evidence="2" id="KW-1185">Reference proteome</keyword>
<protein>
    <submittedName>
        <fullName evidence="1">Uncharacterized protein</fullName>
    </submittedName>
</protein>
<reference evidence="1" key="1">
    <citation type="journal article" date="2023" name="Science">
        <title>Genome structures resolve the early diversification of teleost fishes.</title>
        <authorList>
            <person name="Parey E."/>
            <person name="Louis A."/>
            <person name="Montfort J."/>
            <person name="Bouchez O."/>
            <person name="Roques C."/>
            <person name="Iampietro C."/>
            <person name="Lluch J."/>
            <person name="Castinel A."/>
            <person name="Donnadieu C."/>
            <person name="Desvignes T."/>
            <person name="Floi Bucao C."/>
            <person name="Jouanno E."/>
            <person name="Wen M."/>
            <person name="Mejri S."/>
            <person name="Dirks R."/>
            <person name="Jansen H."/>
            <person name="Henkel C."/>
            <person name="Chen W.J."/>
            <person name="Zahm M."/>
            <person name="Cabau C."/>
            <person name="Klopp C."/>
            <person name="Thompson A.W."/>
            <person name="Robinson-Rechavi M."/>
            <person name="Braasch I."/>
            <person name="Lecointre G."/>
            <person name="Bobe J."/>
            <person name="Postlethwait J.H."/>
            <person name="Berthelot C."/>
            <person name="Roest Crollius H."/>
            <person name="Guiguen Y."/>
        </authorList>
    </citation>
    <scope>NUCLEOTIDE SEQUENCE</scope>
    <source>
        <strain evidence="1">WJC10195</strain>
    </source>
</reference>
<dbReference type="AlphaFoldDB" id="A0A9Q1FFZ9"/>
<dbReference type="Proteomes" id="UP001152622">
    <property type="component" value="Chromosome 6"/>
</dbReference>
<gene>
    <name evidence="1" type="ORF">SKAU_G00201220</name>
</gene>